<keyword evidence="2" id="KW-0479">Metal-binding</keyword>
<gene>
    <name evidence="8" type="ORF">ESZ54_09695</name>
</gene>
<dbReference type="AlphaFoldDB" id="A0A4S3B3Y4"/>
<dbReference type="InterPro" id="IPR005249">
    <property type="entry name" value="YqeK"/>
</dbReference>
<keyword evidence="4" id="KW-0378">Hydrolase</keyword>
<dbReference type="PROSITE" id="PS51831">
    <property type="entry name" value="HD"/>
    <property type="match status" value="1"/>
</dbReference>
<proteinExistence type="predicted"/>
<evidence type="ECO:0000313" key="8">
    <source>
        <dbReference type="EMBL" id="THB60490.1"/>
    </source>
</evidence>
<feature type="domain" description="HD" evidence="7">
    <location>
        <begin position="32"/>
        <end position="147"/>
    </location>
</feature>
<dbReference type="CDD" id="cd00077">
    <property type="entry name" value="HDc"/>
    <property type="match status" value="1"/>
</dbReference>
<dbReference type="SMART" id="SM00471">
    <property type="entry name" value="HDc"/>
    <property type="match status" value="1"/>
</dbReference>
<dbReference type="NCBIfam" id="TIGR00277">
    <property type="entry name" value="HDIG"/>
    <property type="match status" value="1"/>
</dbReference>
<comment type="catalytic activity">
    <reaction evidence="6">
        <text>P(1),P(4)-bis(5'-adenosyl) tetraphosphate + H2O = 2 ADP + 2 H(+)</text>
        <dbReference type="Rhea" id="RHEA:24252"/>
        <dbReference type="ChEBI" id="CHEBI:15377"/>
        <dbReference type="ChEBI" id="CHEBI:15378"/>
        <dbReference type="ChEBI" id="CHEBI:58141"/>
        <dbReference type="ChEBI" id="CHEBI:456216"/>
        <dbReference type="EC" id="3.6.1.41"/>
    </reaction>
</comment>
<dbReference type="GO" id="GO:0046872">
    <property type="term" value="F:metal ion binding"/>
    <property type="evidence" value="ECO:0007669"/>
    <property type="project" value="UniProtKB-KW"/>
</dbReference>
<evidence type="ECO:0000256" key="4">
    <source>
        <dbReference type="ARBA" id="ARBA00022801"/>
    </source>
</evidence>
<dbReference type="Proteomes" id="UP000310506">
    <property type="component" value="Unassembled WGS sequence"/>
</dbReference>
<dbReference type="RefSeq" id="WP_136137481.1">
    <property type="nucleotide sequence ID" value="NZ_SDGV01000022.1"/>
</dbReference>
<reference evidence="8 9" key="1">
    <citation type="submission" date="2019-01" db="EMBL/GenBank/DDBJ databases">
        <title>Vagococcus silagei sp. nov. isolated from brewer's grain.</title>
        <authorList>
            <person name="Guu J.-R."/>
        </authorList>
    </citation>
    <scope>NUCLEOTIDE SEQUENCE [LARGE SCALE GENOMIC DNA]</scope>
    <source>
        <strain evidence="8 9">2B-2</strain>
    </source>
</reference>
<keyword evidence="9" id="KW-1185">Reference proteome</keyword>
<dbReference type="PANTHER" id="PTHR35795">
    <property type="entry name" value="SLR1885 PROTEIN"/>
    <property type="match status" value="1"/>
</dbReference>
<dbReference type="GO" id="GO:0000166">
    <property type="term" value="F:nucleotide binding"/>
    <property type="evidence" value="ECO:0007669"/>
    <property type="project" value="UniProtKB-KW"/>
</dbReference>
<dbReference type="Pfam" id="PF01966">
    <property type="entry name" value="HD"/>
    <property type="match status" value="1"/>
</dbReference>
<evidence type="ECO:0000256" key="2">
    <source>
        <dbReference type="ARBA" id="ARBA00022723"/>
    </source>
</evidence>
<dbReference type="OrthoDB" id="5295945at2"/>
<comment type="caution">
    <text evidence="8">The sequence shown here is derived from an EMBL/GenBank/DDBJ whole genome shotgun (WGS) entry which is preliminary data.</text>
</comment>
<dbReference type="InterPro" id="IPR051094">
    <property type="entry name" value="Diverse_Catalytic_Enzymes"/>
</dbReference>
<dbReference type="NCBIfam" id="TIGR00488">
    <property type="entry name" value="bis(5'-nucleosyl)-tetraphosphatase (symmetrical) YqeK"/>
    <property type="match status" value="1"/>
</dbReference>
<dbReference type="Gene3D" id="1.10.3210.10">
    <property type="entry name" value="Hypothetical protein af1432"/>
    <property type="match status" value="1"/>
</dbReference>
<keyword evidence="3" id="KW-0547">Nucleotide-binding</keyword>
<organism evidence="8 9">
    <name type="scientific">Vagococcus silagei</name>
    <dbReference type="NCBI Taxonomy" id="2508885"/>
    <lineage>
        <taxon>Bacteria</taxon>
        <taxon>Bacillati</taxon>
        <taxon>Bacillota</taxon>
        <taxon>Bacilli</taxon>
        <taxon>Lactobacillales</taxon>
        <taxon>Enterococcaceae</taxon>
        <taxon>Vagococcus</taxon>
    </lineage>
</organism>
<accession>A0A4S3B3Y4</accession>
<evidence type="ECO:0000256" key="3">
    <source>
        <dbReference type="ARBA" id="ARBA00022741"/>
    </source>
</evidence>
<evidence type="ECO:0000259" key="7">
    <source>
        <dbReference type="PROSITE" id="PS51831"/>
    </source>
</evidence>
<dbReference type="SUPFAM" id="SSF109604">
    <property type="entry name" value="HD-domain/PDEase-like"/>
    <property type="match status" value="1"/>
</dbReference>
<evidence type="ECO:0000256" key="6">
    <source>
        <dbReference type="ARBA" id="ARBA00049417"/>
    </source>
</evidence>
<name>A0A4S3B3Y4_9ENTE</name>
<dbReference type="PANTHER" id="PTHR35795:SF1">
    <property type="entry name" value="BIS(5'-NUCLEOSYL)-TETRAPHOSPHATASE, SYMMETRICAL"/>
    <property type="match status" value="1"/>
</dbReference>
<dbReference type="InterPro" id="IPR003607">
    <property type="entry name" value="HD/PDEase_dom"/>
</dbReference>
<evidence type="ECO:0000256" key="1">
    <source>
        <dbReference type="ARBA" id="ARBA00012506"/>
    </source>
</evidence>
<evidence type="ECO:0000313" key="9">
    <source>
        <dbReference type="Proteomes" id="UP000310506"/>
    </source>
</evidence>
<dbReference type="EMBL" id="SDGV01000022">
    <property type="protein sequence ID" value="THB60490.1"/>
    <property type="molecule type" value="Genomic_DNA"/>
</dbReference>
<evidence type="ECO:0000256" key="5">
    <source>
        <dbReference type="ARBA" id="ARBA00023004"/>
    </source>
</evidence>
<dbReference type="GO" id="GO:0008803">
    <property type="term" value="F:bis(5'-nucleosyl)-tetraphosphatase (symmetrical) activity"/>
    <property type="evidence" value="ECO:0007669"/>
    <property type="project" value="UniProtKB-EC"/>
</dbReference>
<keyword evidence="5" id="KW-0408">Iron</keyword>
<dbReference type="EC" id="3.6.1.41" evidence="1"/>
<sequence>MKTIVDYKMKFKDAELENQVQEFFESYNKEEVATHSIEVANEARKMAKTFGLPEEKAFIAGLLHDTGIVIPQEDRVPLHISLNEKVFEEEKELPMILHQKQSVFISREVFGITDEQILSAIESHTTLKKNATELDKLIFIADKVKWDRTDNAPYLDDLNKALRNSLDEGCKVYIKWALSDIIVFHPWLKEAMDDLKISYLTD</sequence>
<protein>
    <recommendedName>
        <fullName evidence="1">bis(5'-nucleosyl)-tetraphosphatase (symmetrical)</fullName>
        <ecNumber evidence="1">3.6.1.41</ecNumber>
    </recommendedName>
</protein>
<dbReference type="InterPro" id="IPR006675">
    <property type="entry name" value="HDIG_dom"/>
</dbReference>
<dbReference type="InterPro" id="IPR006674">
    <property type="entry name" value="HD_domain"/>
</dbReference>